<organism evidence="2">
    <name type="scientific">Intestinibacter bartlettii</name>
    <dbReference type="NCBI Taxonomy" id="261299"/>
    <lineage>
        <taxon>Bacteria</taxon>
        <taxon>Bacillati</taxon>
        <taxon>Bacillota</taxon>
        <taxon>Clostridia</taxon>
        <taxon>Peptostreptococcales</taxon>
        <taxon>Peptostreptococcaceae</taxon>
        <taxon>Intestinibacter</taxon>
    </lineage>
</organism>
<protein>
    <submittedName>
        <fullName evidence="2">PTS system mannitol-specific EIICBA component</fullName>
    </submittedName>
</protein>
<dbReference type="CDD" id="cd00211">
    <property type="entry name" value="PTS_IIA_fru"/>
    <property type="match status" value="1"/>
</dbReference>
<dbReference type="PANTHER" id="PTHR47738:SF3">
    <property type="entry name" value="PHOSPHOTRANSFERASE SYSTEM MANNITOL_FRUCTOSE-SPECIFIC IIA DOMAIN CONTAINING PROTEIN"/>
    <property type="match status" value="1"/>
</dbReference>
<evidence type="ECO:0000313" key="2">
    <source>
        <dbReference type="EMBL" id="VYT93798.1"/>
    </source>
</evidence>
<proteinExistence type="predicted"/>
<accession>A0A6N3AUI0</accession>
<feature type="domain" description="PTS EIIA type-2" evidence="1">
    <location>
        <begin position="4"/>
        <end position="151"/>
    </location>
</feature>
<dbReference type="RefSeq" id="WP_034724783.1">
    <property type="nucleotide sequence ID" value="NZ_CACRUE010000022.1"/>
</dbReference>
<sequence>MVWEQLKEELIFPKLEASNSKEVFEKVGGKFIEEGFCKDSYVDALVNRESEFPTGIDVDGFGIAIPHTDISHVNKAGIAIATLENPVKFVQMGTDDEEVEAKVIFMLAVDDPKKHLELLQNVLAVLQDKDVLNKLSNADKCSEIINIVKEKESK</sequence>
<dbReference type="InterPro" id="IPR002178">
    <property type="entry name" value="PTS_EIIA_type-2_dom"/>
</dbReference>
<dbReference type="Gene3D" id="3.40.930.10">
    <property type="entry name" value="Mannitol-specific EII, Chain A"/>
    <property type="match status" value="1"/>
</dbReference>
<reference evidence="2" key="1">
    <citation type="submission" date="2019-11" db="EMBL/GenBank/DDBJ databases">
        <authorList>
            <person name="Feng L."/>
        </authorList>
    </citation>
    <scope>NUCLEOTIDE SEQUENCE</scope>
    <source>
        <strain evidence="2">IbartlettiiLFYP30</strain>
    </source>
</reference>
<dbReference type="PROSITE" id="PS51094">
    <property type="entry name" value="PTS_EIIA_TYPE_2"/>
    <property type="match status" value="1"/>
</dbReference>
<dbReference type="SUPFAM" id="SSF55804">
    <property type="entry name" value="Phoshotransferase/anion transport protein"/>
    <property type="match status" value="1"/>
</dbReference>
<dbReference type="InterPro" id="IPR016152">
    <property type="entry name" value="PTrfase/Anion_transptr"/>
</dbReference>
<dbReference type="PANTHER" id="PTHR47738">
    <property type="entry name" value="PTS SYSTEM FRUCTOSE-LIKE EIIA COMPONENT-RELATED"/>
    <property type="match status" value="1"/>
</dbReference>
<dbReference type="AlphaFoldDB" id="A0A6N3AUI0"/>
<evidence type="ECO:0000259" key="1">
    <source>
        <dbReference type="PROSITE" id="PS51094"/>
    </source>
</evidence>
<gene>
    <name evidence="2" type="primary">mtlA_1</name>
    <name evidence="2" type="ORF">IBLFYP30_01371</name>
</gene>
<dbReference type="Pfam" id="PF00359">
    <property type="entry name" value="PTS_EIIA_2"/>
    <property type="match status" value="1"/>
</dbReference>
<name>A0A6N3AUI0_9FIRM</name>
<dbReference type="EMBL" id="CACRUE010000022">
    <property type="protein sequence ID" value="VYT93798.1"/>
    <property type="molecule type" value="Genomic_DNA"/>
</dbReference>
<dbReference type="InterPro" id="IPR051541">
    <property type="entry name" value="PTS_SugarTrans_NitroReg"/>
</dbReference>